<dbReference type="GO" id="GO:0046872">
    <property type="term" value="F:metal ion binding"/>
    <property type="evidence" value="ECO:0007669"/>
    <property type="project" value="UniProtKB-KW"/>
</dbReference>
<dbReference type="EC" id="1.14.18.1" evidence="3"/>
<keyword evidence="5" id="KW-0560">Oxidoreductase</keyword>
<evidence type="ECO:0000256" key="7">
    <source>
        <dbReference type="ARBA" id="ARBA00023033"/>
    </source>
</evidence>
<comment type="catalytic activity">
    <reaction evidence="10">
        <text>L-tyrosine + O2 = L-dopaquinone + H2O</text>
        <dbReference type="Rhea" id="RHEA:18117"/>
        <dbReference type="ChEBI" id="CHEBI:15377"/>
        <dbReference type="ChEBI" id="CHEBI:15379"/>
        <dbReference type="ChEBI" id="CHEBI:57924"/>
        <dbReference type="ChEBI" id="CHEBI:58315"/>
        <dbReference type="EC" id="1.14.18.1"/>
    </reaction>
</comment>
<keyword evidence="4" id="KW-0479">Metal-binding</keyword>
<dbReference type="Proteomes" id="UP000824998">
    <property type="component" value="Unassembled WGS sequence"/>
</dbReference>
<protein>
    <recommendedName>
        <fullName evidence="3">tyrosinase</fullName>
        <ecNumber evidence="3">1.14.18.1</ecNumber>
    </recommendedName>
</protein>
<dbReference type="InterPro" id="IPR050316">
    <property type="entry name" value="Tyrosinase/Hemocyanin"/>
</dbReference>
<dbReference type="InterPro" id="IPR002227">
    <property type="entry name" value="Tyrosinase_Cu-bd"/>
</dbReference>
<dbReference type="Pfam" id="PF18132">
    <property type="entry name" value="Tyrosinase_C"/>
    <property type="match status" value="1"/>
</dbReference>
<evidence type="ECO:0000256" key="5">
    <source>
        <dbReference type="ARBA" id="ARBA00023002"/>
    </source>
</evidence>
<dbReference type="Pfam" id="PF00264">
    <property type="entry name" value="Tyrosinase"/>
    <property type="match status" value="1"/>
</dbReference>
<dbReference type="InterPro" id="IPR041640">
    <property type="entry name" value="Tyrosinase_C"/>
</dbReference>
<keyword evidence="7" id="KW-0503">Monooxygenase</keyword>
<dbReference type="AlphaFoldDB" id="A0A9P7YSQ7"/>
<comment type="cofactor">
    <cofactor evidence="1">
        <name>Cu(2+)</name>
        <dbReference type="ChEBI" id="CHEBI:29036"/>
    </cofactor>
</comment>
<dbReference type="Gene3D" id="1.10.1280.10">
    <property type="entry name" value="Di-copper center containing domain from catechol oxidase"/>
    <property type="match status" value="1"/>
</dbReference>
<evidence type="ECO:0000313" key="13">
    <source>
        <dbReference type="EMBL" id="KAG9238946.1"/>
    </source>
</evidence>
<dbReference type="GO" id="GO:0042438">
    <property type="term" value="P:melanin biosynthetic process"/>
    <property type="evidence" value="ECO:0007669"/>
    <property type="project" value="UniProtKB-KW"/>
</dbReference>
<accession>A0A9P7YSQ7</accession>
<gene>
    <name evidence="13" type="ORF">BJ875DRAFT_529297</name>
</gene>
<evidence type="ECO:0000256" key="1">
    <source>
        <dbReference type="ARBA" id="ARBA00001973"/>
    </source>
</evidence>
<proteinExistence type="inferred from homology"/>
<keyword evidence="8" id="KW-0470">Melanin biosynthesis</keyword>
<dbReference type="OrthoDB" id="1658288at2759"/>
<dbReference type="SUPFAM" id="SSF48056">
    <property type="entry name" value="Di-copper centre-containing domain"/>
    <property type="match status" value="1"/>
</dbReference>
<dbReference type="PRINTS" id="PR00092">
    <property type="entry name" value="TYROSINASE"/>
</dbReference>
<evidence type="ECO:0000256" key="6">
    <source>
        <dbReference type="ARBA" id="ARBA00023008"/>
    </source>
</evidence>
<dbReference type="Gene3D" id="2.60.310.20">
    <property type="match status" value="1"/>
</dbReference>
<evidence type="ECO:0000256" key="10">
    <source>
        <dbReference type="ARBA" id="ARBA00048881"/>
    </source>
</evidence>
<evidence type="ECO:0000256" key="3">
    <source>
        <dbReference type="ARBA" id="ARBA00011906"/>
    </source>
</evidence>
<feature type="domain" description="Tyrosinase copper-binding" evidence="12">
    <location>
        <begin position="296"/>
        <end position="307"/>
    </location>
</feature>
<reference evidence="13" key="1">
    <citation type="journal article" date="2021" name="IMA Fungus">
        <title>Genomic characterization of three marine fungi, including Emericellopsis atlantica sp. nov. with signatures of a generalist lifestyle and marine biomass degradation.</title>
        <authorList>
            <person name="Hagestad O.C."/>
            <person name="Hou L."/>
            <person name="Andersen J.H."/>
            <person name="Hansen E.H."/>
            <person name="Altermark B."/>
            <person name="Li C."/>
            <person name="Kuhnert E."/>
            <person name="Cox R.J."/>
            <person name="Crous P.W."/>
            <person name="Spatafora J.W."/>
            <person name="Lail K."/>
            <person name="Amirebrahimi M."/>
            <person name="Lipzen A."/>
            <person name="Pangilinan J."/>
            <person name="Andreopoulos W."/>
            <person name="Hayes R.D."/>
            <person name="Ng V."/>
            <person name="Grigoriev I.V."/>
            <person name="Jackson S.A."/>
            <person name="Sutton T.D.S."/>
            <person name="Dobson A.D.W."/>
            <person name="Rama T."/>
        </authorList>
    </citation>
    <scope>NUCLEOTIDE SEQUENCE</scope>
    <source>
        <strain evidence="13">TRa018bII</strain>
    </source>
</reference>
<comment type="similarity">
    <text evidence="2">Belongs to the tyrosinase family.</text>
</comment>
<name>A0A9P7YSQ7_9HELO</name>
<keyword evidence="6" id="KW-0186">Copper</keyword>
<dbReference type="PROSITE" id="PS00498">
    <property type="entry name" value="TYROSINASE_2"/>
    <property type="match status" value="1"/>
</dbReference>
<dbReference type="PANTHER" id="PTHR11474">
    <property type="entry name" value="TYROSINASE FAMILY MEMBER"/>
    <property type="match status" value="1"/>
</dbReference>
<evidence type="ECO:0000313" key="14">
    <source>
        <dbReference type="Proteomes" id="UP000824998"/>
    </source>
</evidence>
<feature type="region of interest" description="Disordered" evidence="11">
    <location>
        <begin position="1"/>
        <end position="20"/>
    </location>
</feature>
<evidence type="ECO:0000256" key="11">
    <source>
        <dbReference type="SAM" id="MobiDB-lite"/>
    </source>
</evidence>
<dbReference type="PANTHER" id="PTHR11474:SF76">
    <property type="entry name" value="SHKT DOMAIN-CONTAINING PROTEIN"/>
    <property type="match status" value="1"/>
</dbReference>
<evidence type="ECO:0000256" key="9">
    <source>
        <dbReference type="ARBA" id="ARBA00048233"/>
    </source>
</evidence>
<comment type="caution">
    <text evidence="13">The sequence shown here is derived from an EMBL/GenBank/DDBJ whole genome shotgun (WGS) entry which is preliminary data.</text>
</comment>
<organism evidence="13 14">
    <name type="scientific">Amylocarpus encephaloides</name>
    <dbReference type="NCBI Taxonomy" id="45428"/>
    <lineage>
        <taxon>Eukaryota</taxon>
        <taxon>Fungi</taxon>
        <taxon>Dikarya</taxon>
        <taxon>Ascomycota</taxon>
        <taxon>Pezizomycotina</taxon>
        <taxon>Leotiomycetes</taxon>
        <taxon>Helotiales</taxon>
        <taxon>Helotiales incertae sedis</taxon>
        <taxon>Amylocarpus</taxon>
    </lineage>
</organism>
<dbReference type="EMBL" id="MU251363">
    <property type="protein sequence ID" value="KAG9238946.1"/>
    <property type="molecule type" value="Genomic_DNA"/>
</dbReference>
<evidence type="ECO:0000256" key="8">
    <source>
        <dbReference type="ARBA" id="ARBA00023101"/>
    </source>
</evidence>
<feature type="region of interest" description="Disordered" evidence="11">
    <location>
        <begin position="439"/>
        <end position="468"/>
    </location>
</feature>
<keyword evidence="14" id="KW-1185">Reference proteome</keyword>
<feature type="compositionally biased region" description="Low complexity" evidence="11">
    <location>
        <begin position="440"/>
        <end position="449"/>
    </location>
</feature>
<evidence type="ECO:0000256" key="4">
    <source>
        <dbReference type="ARBA" id="ARBA00022723"/>
    </source>
</evidence>
<evidence type="ECO:0000256" key="2">
    <source>
        <dbReference type="ARBA" id="ARBA00009928"/>
    </source>
</evidence>
<comment type="catalytic activity">
    <reaction evidence="9">
        <text>2 L-dopa + O2 = 2 L-dopaquinone + 2 H2O</text>
        <dbReference type="Rhea" id="RHEA:34287"/>
        <dbReference type="ChEBI" id="CHEBI:15377"/>
        <dbReference type="ChEBI" id="CHEBI:15379"/>
        <dbReference type="ChEBI" id="CHEBI:57504"/>
        <dbReference type="ChEBI" id="CHEBI:57924"/>
        <dbReference type="EC" id="1.14.18.1"/>
    </reaction>
</comment>
<sequence length="679" mass="73490">MASLNHPAVGAPKPSPAPADNSVPLRLELRALQKNADQWNLYLLGLADLKSIDPKSDLSYYGIAGIHGRPYRAWGGVKGSNSGQWQGYCTHTSILFAPWHRPYLAVFEQALYASVQKVAAQFPAETRARYQKVASTFRVPYWDWAAEAPAGDTNFPRAVGSPNISVVTPQSNGQSVQIPNPLYSHKFNPLNPINGDFFTSWQNTLRHPTSTRATNATSNDRQVFAAVASQFTSLQGNVNILLNDPNYKDFDAFSNHAWQDGQPGSFASIEDIHNSIHGDIGGPTGHMSRLEYSSFDPVFWLHHTNVDRLFAIWQVLNPSSYTIDKPSQSGTFVRARRAKETKDTPLAPFVNSTGAMWTSTAVQNTETFNYAYPETQRWAFGTDAEYQANVQKTVQRLYGGISNQFMAMAAASGLPAATPPPAAPSAPAPVISEGIDKTKAANGSAAAGADPPPAEKPAEHHPSNPLGDFVENMKQHIMGSSEPRDGVRGLDLESEIGQPSATPAGPQRASSFTEYIANLKAPKHILNQGFRVYVFLGDFTPSTDTWCTQDASIGTLTVFGSNPETTGCGKCQADAEDDVVVTGTVPLTAALLQQYQAGNLGGLSKENVLPWLRRNLHWRVTLDDGTEKSRGEVPGLNLSVVSTEVELPVGGLPRYSGVYEVHPEVTDGRPAGMDNGEAV</sequence>
<evidence type="ECO:0000259" key="12">
    <source>
        <dbReference type="PROSITE" id="PS00498"/>
    </source>
</evidence>
<dbReference type="InterPro" id="IPR008922">
    <property type="entry name" value="Di-copper_centre_dom_sf"/>
</dbReference>
<dbReference type="GO" id="GO:0004503">
    <property type="term" value="F:tyrosinase activity"/>
    <property type="evidence" value="ECO:0007669"/>
    <property type="project" value="UniProtKB-EC"/>
</dbReference>